<sequence length="68" mass="7626">MFSSADQMIQRVPLTGLPASVLWCWGILTADGFLIWCLWRVEQFLGAIIYIYLSSVGRQGGRPAHSKL</sequence>
<dbReference type="Proteomes" id="UP001055879">
    <property type="component" value="Linkage Group LG12"/>
</dbReference>
<proteinExistence type="predicted"/>
<evidence type="ECO:0000313" key="1">
    <source>
        <dbReference type="EMBL" id="KAI3684920.1"/>
    </source>
</evidence>
<evidence type="ECO:0000313" key="2">
    <source>
        <dbReference type="Proteomes" id="UP001055879"/>
    </source>
</evidence>
<dbReference type="EMBL" id="CM042058">
    <property type="protein sequence ID" value="KAI3684920.1"/>
    <property type="molecule type" value="Genomic_DNA"/>
</dbReference>
<organism evidence="1 2">
    <name type="scientific">Arctium lappa</name>
    <name type="common">Greater burdock</name>
    <name type="synonym">Lappa major</name>
    <dbReference type="NCBI Taxonomy" id="4217"/>
    <lineage>
        <taxon>Eukaryota</taxon>
        <taxon>Viridiplantae</taxon>
        <taxon>Streptophyta</taxon>
        <taxon>Embryophyta</taxon>
        <taxon>Tracheophyta</taxon>
        <taxon>Spermatophyta</taxon>
        <taxon>Magnoliopsida</taxon>
        <taxon>eudicotyledons</taxon>
        <taxon>Gunneridae</taxon>
        <taxon>Pentapetalae</taxon>
        <taxon>asterids</taxon>
        <taxon>campanulids</taxon>
        <taxon>Asterales</taxon>
        <taxon>Asteraceae</taxon>
        <taxon>Carduoideae</taxon>
        <taxon>Cardueae</taxon>
        <taxon>Arctiinae</taxon>
        <taxon>Arctium</taxon>
    </lineage>
</organism>
<protein>
    <submittedName>
        <fullName evidence="1">Uncharacterized protein</fullName>
    </submittedName>
</protein>
<gene>
    <name evidence="1" type="ORF">L6452_34149</name>
</gene>
<accession>A0ACB8YHF4</accession>
<keyword evidence="2" id="KW-1185">Reference proteome</keyword>
<name>A0ACB8YHF4_ARCLA</name>
<reference evidence="2" key="1">
    <citation type="journal article" date="2022" name="Mol. Ecol. Resour.">
        <title>The genomes of chicory, endive, great burdock and yacon provide insights into Asteraceae palaeo-polyploidization history and plant inulin production.</title>
        <authorList>
            <person name="Fan W."/>
            <person name="Wang S."/>
            <person name="Wang H."/>
            <person name="Wang A."/>
            <person name="Jiang F."/>
            <person name="Liu H."/>
            <person name="Zhao H."/>
            <person name="Xu D."/>
            <person name="Zhang Y."/>
        </authorList>
    </citation>
    <scope>NUCLEOTIDE SEQUENCE [LARGE SCALE GENOMIC DNA]</scope>
    <source>
        <strain evidence="2">cv. Niubang</strain>
    </source>
</reference>
<comment type="caution">
    <text evidence="1">The sequence shown here is derived from an EMBL/GenBank/DDBJ whole genome shotgun (WGS) entry which is preliminary data.</text>
</comment>
<reference evidence="1 2" key="2">
    <citation type="journal article" date="2022" name="Mol. Ecol. Resour.">
        <title>The genomes of chicory, endive, great burdock and yacon provide insights into Asteraceae paleo-polyploidization history and plant inulin production.</title>
        <authorList>
            <person name="Fan W."/>
            <person name="Wang S."/>
            <person name="Wang H."/>
            <person name="Wang A."/>
            <person name="Jiang F."/>
            <person name="Liu H."/>
            <person name="Zhao H."/>
            <person name="Xu D."/>
            <person name="Zhang Y."/>
        </authorList>
    </citation>
    <scope>NUCLEOTIDE SEQUENCE [LARGE SCALE GENOMIC DNA]</scope>
    <source>
        <strain evidence="2">cv. Niubang</strain>
    </source>
</reference>